<dbReference type="EMBL" id="PTIS01000002">
    <property type="protein sequence ID" value="PPK49224.1"/>
    <property type="molecule type" value="Genomic_DNA"/>
</dbReference>
<organism evidence="2 3">
    <name type="scientific">Clostridium algidicarnis DSM 15099</name>
    <dbReference type="NCBI Taxonomy" id="1121295"/>
    <lineage>
        <taxon>Bacteria</taxon>
        <taxon>Bacillati</taxon>
        <taxon>Bacillota</taxon>
        <taxon>Clostridia</taxon>
        <taxon>Eubacteriales</taxon>
        <taxon>Clostridiaceae</taxon>
        <taxon>Clostridium</taxon>
    </lineage>
</organism>
<evidence type="ECO:0000313" key="3">
    <source>
        <dbReference type="Proteomes" id="UP000239863"/>
    </source>
</evidence>
<dbReference type="PANTHER" id="PTHR38730:SF1">
    <property type="entry name" value="SLL7028 PROTEIN"/>
    <property type="match status" value="1"/>
</dbReference>
<dbReference type="AlphaFoldDB" id="A0A2S6G047"/>
<dbReference type="InterPro" id="IPR036465">
    <property type="entry name" value="vWFA_dom_sf"/>
</dbReference>
<gene>
    <name evidence="2" type="ORF">BD821_102138</name>
</gene>
<dbReference type="Pfam" id="PF09967">
    <property type="entry name" value="DUF2201"/>
    <property type="match status" value="1"/>
</dbReference>
<evidence type="ECO:0000259" key="1">
    <source>
        <dbReference type="Pfam" id="PF09967"/>
    </source>
</evidence>
<dbReference type="STRING" id="37659.GCA_000703125_01734"/>
<dbReference type="PANTHER" id="PTHR38730">
    <property type="entry name" value="SLL7028 PROTEIN"/>
    <property type="match status" value="1"/>
</dbReference>
<feature type="domain" description="VWA-like" evidence="1">
    <location>
        <begin position="305"/>
        <end position="432"/>
    </location>
</feature>
<proteinExistence type="predicted"/>
<accession>A0A2S6G047</accession>
<dbReference type="InterPro" id="IPR018698">
    <property type="entry name" value="VWA-like_dom"/>
</dbReference>
<name>A0A2S6G047_9CLOT</name>
<protein>
    <submittedName>
        <fullName evidence="2">Putative metal-dependent peptidase</fullName>
    </submittedName>
</protein>
<comment type="caution">
    <text evidence="2">The sequence shown here is derived from an EMBL/GenBank/DDBJ whole genome shotgun (WGS) entry which is preliminary data.</text>
</comment>
<dbReference type="SUPFAM" id="SSF53300">
    <property type="entry name" value="vWA-like"/>
    <property type="match status" value="1"/>
</dbReference>
<dbReference type="RefSeq" id="WP_242971449.1">
    <property type="nucleotide sequence ID" value="NZ_PTIS01000002.1"/>
</dbReference>
<evidence type="ECO:0000313" key="2">
    <source>
        <dbReference type="EMBL" id="PPK49224.1"/>
    </source>
</evidence>
<sequence>MESKSVETLRISLLKELSKVYTGNKEEDKIVMSKIFGDKTKREFKELIEGVVFSLMQGEDSFFGFFMMKTKRDISFDIEWPISTEIDLLGFIMYFNPWKFLNCSLEEMKALIKHEIYHIMYGHHVRAQDLYSKYGKVPVNIAMDISVNQFIKGLPSYATKIDNISLALNVELNKDSTIEAYAKEIYKAIEDISNNSGKKNLNLKDLDLESIHDSFINSSQGLNMEDSKELIKGVAINANKGKSPRGLEEILSRLNSVPEIAWVDYLKSIIKSMPSGSRKTITRKDRRQPNRLDLRGTLKSHVAEIIIAIDISGSITDKEIEQIFIEVFGIVKNRNIKITVIECDDKIRRVYKLNSRKDLKPRLEKKGGTAFSPVFEYINKKALRRSFVIYFTDGLGEGELTIKPINYRTLWVLTGKNQKLSLKKSYGEVKNLKSKGYYESDTSYGLNVMRELLHDWAR</sequence>
<dbReference type="Proteomes" id="UP000239863">
    <property type="component" value="Unassembled WGS sequence"/>
</dbReference>
<reference evidence="2 3" key="1">
    <citation type="submission" date="2018-02" db="EMBL/GenBank/DDBJ databases">
        <title>Genomic Encyclopedia of Archaeal and Bacterial Type Strains, Phase II (KMG-II): from individual species to whole genera.</title>
        <authorList>
            <person name="Goeker M."/>
        </authorList>
    </citation>
    <scope>NUCLEOTIDE SEQUENCE [LARGE SCALE GENOMIC DNA]</scope>
    <source>
        <strain evidence="2 3">DSM 15099</strain>
    </source>
</reference>